<dbReference type="SMART" id="SM00360">
    <property type="entry name" value="RRM"/>
    <property type="match status" value="3"/>
</dbReference>
<feature type="region of interest" description="Disordered" evidence="4">
    <location>
        <begin position="87"/>
        <end position="224"/>
    </location>
</feature>
<dbReference type="AlphaFoldDB" id="A0AA89AYT4"/>
<feature type="region of interest" description="Disordered" evidence="4">
    <location>
        <begin position="1"/>
        <end position="73"/>
    </location>
</feature>
<dbReference type="Gene3D" id="3.30.70.330">
    <property type="match status" value="3"/>
</dbReference>
<feature type="compositionally biased region" description="Low complexity" evidence="4">
    <location>
        <begin position="117"/>
        <end position="130"/>
    </location>
</feature>
<feature type="compositionally biased region" description="Basic and acidic residues" evidence="4">
    <location>
        <begin position="284"/>
        <end position="293"/>
    </location>
</feature>
<evidence type="ECO:0000313" key="7">
    <source>
        <dbReference type="Proteomes" id="UP001188597"/>
    </source>
</evidence>
<dbReference type="InterPro" id="IPR035979">
    <property type="entry name" value="RBD_domain_sf"/>
</dbReference>
<feature type="compositionally biased region" description="Basic and acidic residues" evidence="4">
    <location>
        <begin position="302"/>
        <end position="353"/>
    </location>
</feature>
<keyword evidence="1 2" id="KW-0694">RNA-binding</keyword>
<keyword evidence="3" id="KW-0175">Coiled coil</keyword>
<organism evidence="6 7">
    <name type="scientific">Escallonia herrerae</name>
    <dbReference type="NCBI Taxonomy" id="1293975"/>
    <lineage>
        <taxon>Eukaryota</taxon>
        <taxon>Viridiplantae</taxon>
        <taxon>Streptophyta</taxon>
        <taxon>Embryophyta</taxon>
        <taxon>Tracheophyta</taxon>
        <taxon>Spermatophyta</taxon>
        <taxon>Magnoliopsida</taxon>
        <taxon>eudicotyledons</taxon>
        <taxon>Gunneridae</taxon>
        <taxon>Pentapetalae</taxon>
        <taxon>asterids</taxon>
        <taxon>campanulids</taxon>
        <taxon>Escalloniales</taxon>
        <taxon>Escalloniaceae</taxon>
        <taxon>Escallonia</taxon>
    </lineage>
</organism>
<dbReference type="PROSITE" id="PS50102">
    <property type="entry name" value="RRM"/>
    <property type="match status" value="3"/>
</dbReference>
<protein>
    <recommendedName>
        <fullName evidence="5">RRM domain-containing protein</fullName>
    </recommendedName>
</protein>
<sequence length="869" mass="95468">MRTRNVDASKSTPTAKKTPPARKSATKTPPAPPAPQAGSSAAAAPKSAEGKRTPAATKAKQAKATEPADVNGSFLRVVDEATVAADAIQVTPETKTGSGTRTVRKMVKKTVVRRKAPASAKAASRSTPKSGEAGNLKVEEESTKKEKLQDLKDVRSAKEEEQIFADTGDAIEKEESAVENVEESKREDEIAASAEEHTEKGKEAGHDAQPLFDNVGNEPMQEDTVAPDVVESLEKEEPSMVKEEEEAKEEMQEAANIIEDMVEPMNESVVSEEEGLEGEAIPPEEIKLEKGGNEEGNPPKGIKFEKGGLEGEDISSKEDMNSTDEKVAEHGGHEVHEELDQEDPSKDNVPVHDEEAKALEEEHAELVARAQERKIKKELEIFVGGLERDATEEDLKKVFKHVGEVVEVRLHKDHSGSKNKGYAFVKFATKEQASRALSEMKNPVICGKRCGTAPSEDNDTLFLGNICNTWTKEAIKQKLKEYGIGNVQNITLVADPQHEGLSRGFSFVEFSCHADAMLAYKRLQKPDVIFGHAERTAKIAFAEPLREPDPEVMAQVKSVFVDGLPPHWDEDRVRDIFKGYGEIERIMLARNMSTAKRRDFGFVDFTTHEAAVACIDDINTREFGDGKSKTKVRARLSNPLPKTQAVKGGMCGGFRIGHGGGGQVPKFGRAYGQGVQSFNRPNFQRGRGSYQHGPDLGGPNPPFRGKQNFGQGARWGPLRGAHQASGGGRMPARSNLDRPRHGADRGHGRYMPHRGQPLYPEEEFNGPFLGRHFDDPYSYDDTAHGTKRPLFTDRDPDYMEPRGVRPRLDYAGPSGTRYQGLEFSVRFAEYSTYSFDLGWKLETTKSLKVLRGSGLYPSVVGSFVEVAVI</sequence>
<dbReference type="PANTHER" id="PTHR21245">
    <property type="entry name" value="HETEROGENEOUS NUCLEAR RIBONUCLEOPROTEIN"/>
    <property type="match status" value="1"/>
</dbReference>
<dbReference type="FunFam" id="3.30.70.330:FF:000816">
    <property type="entry name" value="Heterogeneous nuclear ribonucleoprotein Q"/>
    <property type="match status" value="1"/>
</dbReference>
<name>A0AA89AYT4_9ASTE</name>
<keyword evidence="7" id="KW-1185">Reference proteome</keyword>
<feature type="domain" description="RRM" evidence="5">
    <location>
        <begin position="379"/>
        <end position="457"/>
    </location>
</feature>
<feature type="compositionally biased region" description="Basic residues" evidence="4">
    <location>
        <begin position="102"/>
        <end position="116"/>
    </location>
</feature>
<feature type="compositionally biased region" description="Low complexity" evidence="4">
    <location>
        <begin position="36"/>
        <end position="68"/>
    </location>
</feature>
<dbReference type="CDD" id="cd00590">
    <property type="entry name" value="RRM_SF"/>
    <property type="match status" value="3"/>
</dbReference>
<dbReference type="EMBL" id="JAVXUP010000724">
    <property type="protein sequence ID" value="KAK3022229.1"/>
    <property type="molecule type" value="Genomic_DNA"/>
</dbReference>
<dbReference type="InterPro" id="IPR012677">
    <property type="entry name" value="Nucleotide-bd_a/b_plait_sf"/>
</dbReference>
<accession>A0AA89AYT4</accession>
<reference evidence="6" key="1">
    <citation type="submission" date="2022-12" db="EMBL/GenBank/DDBJ databases">
        <title>Draft genome assemblies for two species of Escallonia (Escalloniales).</title>
        <authorList>
            <person name="Chanderbali A."/>
            <person name="Dervinis C."/>
            <person name="Anghel I."/>
            <person name="Soltis D."/>
            <person name="Soltis P."/>
            <person name="Zapata F."/>
        </authorList>
    </citation>
    <scope>NUCLEOTIDE SEQUENCE</scope>
    <source>
        <strain evidence="6">UCBG64.0493</strain>
        <tissue evidence="6">Leaf</tissue>
    </source>
</reference>
<evidence type="ECO:0000313" key="6">
    <source>
        <dbReference type="EMBL" id="KAK3022229.1"/>
    </source>
</evidence>
<feature type="compositionally biased region" description="Basic and acidic residues" evidence="4">
    <location>
        <begin position="170"/>
        <end position="206"/>
    </location>
</feature>
<feature type="region of interest" description="Disordered" evidence="4">
    <location>
        <begin position="266"/>
        <end position="353"/>
    </location>
</feature>
<dbReference type="FunFam" id="3.30.70.330:FF:000187">
    <property type="entry name" value="Heterogeneous nuclear ribonucleoprotein Q"/>
    <property type="match status" value="1"/>
</dbReference>
<dbReference type="InterPro" id="IPR000504">
    <property type="entry name" value="RRM_dom"/>
</dbReference>
<feature type="region of interest" description="Disordered" evidence="4">
    <location>
        <begin position="784"/>
        <end position="811"/>
    </location>
</feature>
<dbReference type="Pfam" id="PF00076">
    <property type="entry name" value="RRM_1"/>
    <property type="match status" value="3"/>
</dbReference>
<evidence type="ECO:0000259" key="5">
    <source>
        <dbReference type="PROSITE" id="PS50102"/>
    </source>
</evidence>
<comment type="caution">
    <text evidence="6">The sequence shown here is derived from an EMBL/GenBank/DDBJ whole genome shotgun (WGS) entry which is preliminary data.</text>
</comment>
<feature type="domain" description="RRM" evidence="5">
    <location>
        <begin position="459"/>
        <end position="544"/>
    </location>
</feature>
<dbReference type="Proteomes" id="UP001188597">
    <property type="component" value="Unassembled WGS sequence"/>
</dbReference>
<dbReference type="GO" id="GO:0003723">
    <property type="term" value="F:RNA binding"/>
    <property type="evidence" value="ECO:0007669"/>
    <property type="project" value="UniProtKB-UniRule"/>
</dbReference>
<dbReference type="SUPFAM" id="SSF54928">
    <property type="entry name" value="RNA-binding domain, RBD"/>
    <property type="match status" value="2"/>
</dbReference>
<feature type="compositionally biased region" description="Basic and acidic residues" evidence="4">
    <location>
        <begin position="137"/>
        <end position="161"/>
    </location>
</feature>
<feature type="compositionally biased region" description="Basic and acidic residues" evidence="4">
    <location>
        <begin position="735"/>
        <end position="747"/>
    </location>
</feature>
<feature type="domain" description="RRM" evidence="5">
    <location>
        <begin position="557"/>
        <end position="639"/>
    </location>
</feature>
<feature type="coiled-coil region" evidence="3">
    <location>
        <begin position="230"/>
        <end position="261"/>
    </location>
</feature>
<evidence type="ECO:0000256" key="1">
    <source>
        <dbReference type="ARBA" id="ARBA00022884"/>
    </source>
</evidence>
<evidence type="ECO:0000256" key="2">
    <source>
        <dbReference type="PROSITE-ProRule" id="PRU00176"/>
    </source>
</evidence>
<evidence type="ECO:0000256" key="3">
    <source>
        <dbReference type="SAM" id="Coils"/>
    </source>
</evidence>
<gene>
    <name evidence="6" type="ORF">RJ639_047775</name>
</gene>
<feature type="compositionally biased region" description="Low complexity" evidence="4">
    <location>
        <begin position="8"/>
        <end position="28"/>
    </location>
</feature>
<feature type="compositionally biased region" description="Basic and acidic residues" evidence="4">
    <location>
        <begin position="790"/>
        <end position="808"/>
    </location>
</feature>
<feature type="region of interest" description="Disordered" evidence="4">
    <location>
        <begin position="680"/>
        <end position="758"/>
    </location>
</feature>
<evidence type="ECO:0000256" key="4">
    <source>
        <dbReference type="SAM" id="MobiDB-lite"/>
    </source>
</evidence>
<proteinExistence type="predicted"/>